<dbReference type="EMBL" id="DS547112">
    <property type="protein sequence ID" value="EDR05524.1"/>
    <property type="molecule type" value="Genomic_DNA"/>
</dbReference>
<dbReference type="RefSeq" id="XP_001883628.1">
    <property type="nucleotide sequence ID" value="XM_001883593.1"/>
</dbReference>
<sequence>MLEFVNELFVNAAPNTTAWCETLESFLGNWRYKLAARDSLCCRFGNAMQWYATLIDCKNLRIQDYLDQVRLSLTQPSDDNEDVEMESADDFENQSHSASPEPKQLERPSEYLRARCPLCFGGEDWSKPEEKVDIIACLDVCFKQKCCKAQVKDPKKSTRKAPAKPESPDLCEPGIKVPNSILNLCGDSFKAADDKRVKASTQYFSDTGLMALLCRHDHVLWLANMTSAGEKQHYALVLLDRLFDHLPSTARVGILYIILVVNFITAA</sequence>
<keyword evidence="3" id="KW-1185">Reference proteome</keyword>
<dbReference type="KEGG" id="lbc:LACBIDRAFT_302739"/>
<dbReference type="Proteomes" id="UP000001194">
    <property type="component" value="Unassembled WGS sequence"/>
</dbReference>
<accession>B0DI64</accession>
<gene>
    <name evidence="2" type="ORF">LACBIDRAFT_302739</name>
</gene>
<dbReference type="GeneID" id="6079422"/>
<dbReference type="AlphaFoldDB" id="B0DI64"/>
<reference evidence="2 3" key="1">
    <citation type="journal article" date="2008" name="Nature">
        <title>The genome of Laccaria bicolor provides insights into mycorrhizal symbiosis.</title>
        <authorList>
            <person name="Martin F."/>
            <person name="Aerts A."/>
            <person name="Ahren D."/>
            <person name="Brun A."/>
            <person name="Danchin E.G.J."/>
            <person name="Duchaussoy F."/>
            <person name="Gibon J."/>
            <person name="Kohler A."/>
            <person name="Lindquist E."/>
            <person name="Pereda V."/>
            <person name="Salamov A."/>
            <person name="Shapiro H.J."/>
            <person name="Wuyts J."/>
            <person name="Blaudez D."/>
            <person name="Buee M."/>
            <person name="Brokstein P."/>
            <person name="Canbaeck B."/>
            <person name="Cohen D."/>
            <person name="Courty P.E."/>
            <person name="Coutinho P.M."/>
            <person name="Delaruelle C."/>
            <person name="Detter J.C."/>
            <person name="Deveau A."/>
            <person name="DiFazio S."/>
            <person name="Duplessis S."/>
            <person name="Fraissinet-Tachet L."/>
            <person name="Lucic E."/>
            <person name="Frey-Klett P."/>
            <person name="Fourrey C."/>
            <person name="Feussner I."/>
            <person name="Gay G."/>
            <person name="Grimwood J."/>
            <person name="Hoegger P.J."/>
            <person name="Jain P."/>
            <person name="Kilaru S."/>
            <person name="Labbe J."/>
            <person name="Lin Y.C."/>
            <person name="Legue V."/>
            <person name="Le Tacon F."/>
            <person name="Marmeisse R."/>
            <person name="Melayah D."/>
            <person name="Montanini B."/>
            <person name="Muratet M."/>
            <person name="Nehls U."/>
            <person name="Niculita-Hirzel H."/>
            <person name="Oudot-Le Secq M.P."/>
            <person name="Peter M."/>
            <person name="Quesneville H."/>
            <person name="Rajashekar B."/>
            <person name="Reich M."/>
            <person name="Rouhier N."/>
            <person name="Schmutz J."/>
            <person name="Yin T."/>
            <person name="Chalot M."/>
            <person name="Henrissat B."/>
            <person name="Kuees U."/>
            <person name="Lucas S."/>
            <person name="Van de Peer Y."/>
            <person name="Podila G.K."/>
            <person name="Polle A."/>
            <person name="Pukkila P.J."/>
            <person name="Richardson P.M."/>
            <person name="Rouze P."/>
            <person name="Sanders I.R."/>
            <person name="Stajich J.E."/>
            <person name="Tunlid A."/>
            <person name="Tuskan G."/>
            <person name="Grigoriev I.V."/>
        </authorList>
    </citation>
    <scope>NUCLEOTIDE SEQUENCE [LARGE SCALE GENOMIC DNA]</scope>
    <source>
        <strain evidence="3">S238N-H82 / ATCC MYA-4686</strain>
    </source>
</reference>
<dbReference type="PANTHER" id="PTHR33096:SF1">
    <property type="entry name" value="CXC1-LIKE CYSTEINE CLUSTER ASSOCIATED WITH KDZ TRANSPOSASES DOMAIN-CONTAINING PROTEIN"/>
    <property type="match status" value="1"/>
</dbReference>
<dbReference type="Pfam" id="PF18758">
    <property type="entry name" value="KDZ"/>
    <property type="match status" value="1"/>
</dbReference>
<feature type="compositionally biased region" description="Acidic residues" evidence="1">
    <location>
        <begin position="78"/>
        <end position="92"/>
    </location>
</feature>
<dbReference type="InterPro" id="IPR040521">
    <property type="entry name" value="KDZ"/>
</dbReference>
<dbReference type="OrthoDB" id="2666777at2759"/>
<dbReference type="PANTHER" id="PTHR33096">
    <property type="entry name" value="CXC2 DOMAIN-CONTAINING PROTEIN"/>
    <property type="match status" value="1"/>
</dbReference>
<evidence type="ECO:0000256" key="1">
    <source>
        <dbReference type="SAM" id="MobiDB-lite"/>
    </source>
</evidence>
<dbReference type="HOGENOM" id="CLU_004552_2_2_1"/>
<evidence type="ECO:0000313" key="3">
    <source>
        <dbReference type="Proteomes" id="UP000001194"/>
    </source>
</evidence>
<evidence type="ECO:0000313" key="2">
    <source>
        <dbReference type="EMBL" id="EDR05524.1"/>
    </source>
</evidence>
<dbReference type="InParanoid" id="B0DI64"/>
<proteinExistence type="predicted"/>
<feature type="region of interest" description="Disordered" evidence="1">
    <location>
        <begin position="76"/>
        <end position="107"/>
    </location>
</feature>
<protein>
    <submittedName>
        <fullName evidence="2">Predicted protein</fullName>
    </submittedName>
</protein>
<name>B0DI64_LACBS</name>
<organism evidence="3">
    <name type="scientific">Laccaria bicolor (strain S238N-H82 / ATCC MYA-4686)</name>
    <name type="common">Bicoloured deceiver</name>
    <name type="synonym">Laccaria laccata var. bicolor</name>
    <dbReference type="NCBI Taxonomy" id="486041"/>
    <lineage>
        <taxon>Eukaryota</taxon>
        <taxon>Fungi</taxon>
        <taxon>Dikarya</taxon>
        <taxon>Basidiomycota</taxon>
        <taxon>Agaricomycotina</taxon>
        <taxon>Agaricomycetes</taxon>
        <taxon>Agaricomycetidae</taxon>
        <taxon>Agaricales</taxon>
        <taxon>Agaricineae</taxon>
        <taxon>Hydnangiaceae</taxon>
        <taxon>Laccaria</taxon>
    </lineage>
</organism>